<accession>A0ABR4BA47</accession>
<name>A0ABR4BA47_9LECA</name>
<dbReference type="EMBL" id="JBHFEH010000014">
    <property type="protein sequence ID" value="KAL2054746.1"/>
    <property type="molecule type" value="Genomic_DNA"/>
</dbReference>
<gene>
    <name evidence="1" type="ORF">ABVK25_005050</name>
</gene>
<reference evidence="1 2" key="1">
    <citation type="submission" date="2024-09" db="EMBL/GenBank/DDBJ databases">
        <title>Rethinking Asexuality: The Enigmatic Case of Functional Sexual Genes in Lepraria (Stereocaulaceae).</title>
        <authorList>
            <person name="Doellman M."/>
            <person name="Sun Y."/>
            <person name="Barcenas-Pena A."/>
            <person name="Lumbsch H.T."/>
            <person name="Grewe F."/>
        </authorList>
    </citation>
    <scope>NUCLEOTIDE SEQUENCE [LARGE SCALE GENOMIC DNA]</scope>
    <source>
        <strain evidence="1 2">Grewe 0041</strain>
    </source>
</reference>
<evidence type="ECO:0000313" key="1">
    <source>
        <dbReference type="EMBL" id="KAL2054746.1"/>
    </source>
</evidence>
<comment type="caution">
    <text evidence="1">The sequence shown here is derived from an EMBL/GenBank/DDBJ whole genome shotgun (WGS) entry which is preliminary data.</text>
</comment>
<evidence type="ECO:0000313" key="2">
    <source>
        <dbReference type="Proteomes" id="UP001590951"/>
    </source>
</evidence>
<sequence length="101" mass="11091">MCISFTELDSEPANFDLVICASCTLNVAILSTTSKVSRTIQSISWAFPEFSPGLLVTSLFGQFLVSLNPEVRIFKEETWYEFLAIELIGAQIASASPPALR</sequence>
<protein>
    <submittedName>
        <fullName evidence="1">Uncharacterized protein</fullName>
    </submittedName>
</protein>
<dbReference type="Proteomes" id="UP001590951">
    <property type="component" value="Unassembled WGS sequence"/>
</dbReference>
<proteinExistence type="predicted"/>
<keyword evidence="2" id="KW-1185">Reference proteome</keyword>
<organism evidence="1 2">
    <name type="scientific">Lepraria finkii</name>
    <dbReference type="NCBI Taxonomy" id="1340010"/>
    <lineage>
        <taxon>Eukaryota</taxon>
        <taxon>Fungi</taxon>
        <taxon>Dikarya</taxon>
        <taxon>Ascomycota</taxon>
        <taxon>Pezizomycotina</taxon>
        <taxon>Lecanoromycetes</taxon>
        <taxon>OSLEUM clade</taxon>
        <taxon>Lecanoromycetidae</taxon>
        <taxon>Lecanorales</taxon>
        <taxon>Lecanorineae</taxon>
        <taxon>Stereocaulaceae</taxon>
        <taxon>Lepraria</taxon>
    </lineage>
</organism>